<evidence type="ECO:0000256" key="6">
    <source>
        <dbReference type="PROSITE-ProRule" id="PRU01240"/>
    </source>
</evidence>
<dbReference type="PROSITE" id="PS00138">
    <property type="entry name" value="SUBTILASE_SER"/>
    <property type="match status" value="1"/>
</dbReference>
<gene>
    <name evidence="11" type="ORF">FMEXI_10600</name>
</gene>
<comment type="similarity">
    <text evidence="1 6 7">Belongs to the peptidase S8 family.</text>
</comment>
<evidence type="ECO:0000256" key="8">
    <source>
        <dbReference type="SAM" id="SignalP"/>
    </source>
</evidence>
<evidence type="ECO:0000256" key="7">
    <source>
        <dbReference type="RuleBase" id="RU003355"/>
    </source>
</evidence>
<dbReference type="InterPro" id="IPR034193">
    <property type="entry name" value="PCSK9_ProteinaseK-like"/>
</dbReference>
<dbReference type="GO" id="GO:0004252">
    <property type="term" value="F:serine-type endopeptidase activity"/>
    <property type="evidence" value="ECO:0007669"/>
    <property type="project" value="UniProtKB-UniRule"/>
</dbReference>
<dbReference type="EMBL" id="JAAOAM010000267">
    <property type="protein sequence ID" value="KAF5535868.1"/>
    <property type="molecule type" value="Genomic_DNA"/>
</dbReference>
<reference evidence="11 12" key="1">
    <citation type="submission" date="2020-05" db="EMBL/GenBank/DDBJ databases">
        <title>Identification and distribution of gene clusters putatively required for synthesis of sphingolipid metabolism inhibitors in phylogenetically diverse species of the filamentous fungus Fusarium.</title>
        <authorList>
            <person name="Kim H.-S."/>
            <person name="Busman M."/>
            <person name="Brown D.W."/>
            <person name="Divon H."/>
            <person name="Uhlig S."/>
            <person name="Proctor R.H."/>
        </authorList>
    </citation>
    <scope>NUCLEOTIDE SEQUENCE [LARGE SCALE GENOMIC DNA]</scope>
    <source>
        <strain evidence="11 12">NRRL 53147</strain>
    </source>
</reference>
<sequence>MHYLKLLLALLPAIIAAPTVTDDDDIIEGAYIVTLKQKLDEKQVEQHIDWVDGIHNGSVFRRADDGVKLVWNETTYKGYSGDFDKQTIKEIEKSKDVLAVEPVRKINLYETVTQQKSAWGLGSISHRTPHFNDYIYDSSAGAGTYAYVVDTGINIAHDEFQGRAELGYNAYPGVDFVDTNGHGTHCAGTIAGKEYGVAKRANLIAVKVFHSGSSRSDIVLAGYNWAVTNITNTPGRKEQAVISMSLGGGRSDAFNAAVQAAYSAGIHTVVAAGNEGADAYNYSPASAPNATTVGAIDINNNRASFSNYGELVDLFAPGVNIKSAWNTANSATNTISGTSMACPHVAGLSLYLRAKEGLATPESVARRLKELATSGAVQNVGTGSPNLLAYNGAPPS</sequence>
<evidence type="ECO:0000256" key="4">
    <source>
        <dbReference type="ARBA" id="ARBA00022801"/>
    </source>
</evidence>
<dbReference type="Gene3D" id="3.40.50.200">
    <property type="entry name" value="Peptidase S8/S53 domain"/>
    <property type="match status" value="1"/>
</dbReference>
<feature type="domain" description="Inhibitor I9" evidence="10">
    <location>
        <begin position="31"/>
        <end position="102"/>
    </location>
</feature>
<feature type="active site" description="Charge relay system" evidence="6">
    <location>
        <position position="182"/>
    </location>
</feature>
<dbReference type="PANTHER" id="PTHR43806">
    <property type="entry name" value="PEPTIDASE S8"/>
    <property type="match status" value="1"/>
</dbReference>
<evidence type="ECO:0000256" key="5">
    <source>
        <dbReference type="ARBA" id="ARBA00022825"/>
    </source>
</evidence>
<dbReference type="CDD" id="cd04077">
    <property type="entry name" value="Peptidases_S8_PCSK9_ProteinaseK_like"/>
    <property type="match status" value="1"/>
</dbReference>
<dbReference type="InterPro" id="IPR050131">
    <property type="entry name" value="Peptidase_S8_subtilisin-like"/>
</dbReference>
<keyword evidence="3 8" id="KW-0732">Signal</keyword>
<dbReference type="Pfam" id="PF00082">
    <property type="entry name" value="Peptidase_S8"/>
    <property type="match status" value="1"/>
</dbReference>
<dbReference type="Pfam" id="PF05922">
    <property type="entry name" value="Inhibitor_I9"/>
    <property type="match status" value="1"/>
</dbReference>
<dbReference type="PANTHER" id="PTHR43806:SF58">
    <property type="entry name" value="ALKALINE PROTEASE 1-RELATED"/>
    <property type="match status" value="1"/>
</dbReference>
<dbReference type="SUPFAM" id="SSF54897">
    <property type="entry name" value="Protease propeptides/inhibitors"/>
    <property type="match status" value="1"/>
</dbReference>
<dbReference type="SUPFAM" id="SSF52743">
    <property type="entry name" value="Subtilisin-like"/>
    <property type="match status" value="1"/>
</dbReference>
<dbReference type="InterPro" id="IPR023827">
    <property type="entry name" value="Peptidase_S8_Asp-AS"/>
</dbReference>
<accession>A0A8H5MPA3</accession>
<proteinExistence type="inferred from homology"/>
<dbReference type="PRINTS" id="PR00723">
    <property type="entry name" value="SUBTILISIN"/>
</dbReference>
<keyword evidence="2 6" id="KW-0645">Protease</keyword>
<evidence type="ECO:0000313" key="12">
    <source>
        <dbReference type="Proteomes" id="UP000522262"/>
    </source>
</evidence>
<dbReference type="InterPro" id="IPR037045">
    <property type="entry name" value="S8pro/Inhibitor_I9_sf"/>
</dbReference>
<feature type="active site" description="Charge relay system" evidence="6">
    <location>
        <position position="339"/>
    </location>
</feature>
<dbReference type="Proteomes" id="UP000522262">
    <property type="component" value="Unassembled WGS sequence"/>
</dbReference>
<dbReference type="FunFam" id="3.40.50.200:FF:000014">
    <property type="entry name" value="Proteinase K"/>
    <property type="match status" value="1"/>
</dbReference>
<dbReference type="InterPro" id="IPR022398">
    <property type="entry name" value="Peptidase_S8_His-AS"/>
</dbReference>
<dbReference type="GO" id="GO:0005576">
    <property type="term" value="C:extracellular region"/>
    <property type="evidence" value="ECO:0007669"/>
    <property type="project" value="UniProtKB-ARBA"/>
</dbReference>
<feature type="chain" id="PRO_5034031294" evidence="8">
    <location>
        <begin position="17"/>
        <end position="396"/>
    </location>
</feature>
<feature type="domain" description="Peptidase S8/S53" evidence="9">
    <location>
        <begin position="145"/>
        <end position="376"/>
    </location>
</feature>
<dbReference type="AlphaFoldDB" id="A0A8H5MPA3"/>
<evidence type="ECO:0000313" key="11">
    <source>
        <dbReference type="EMBL" id="KAF5535868.1"/>
    </source>
</evidence>
<protein>
    <submittedName>
        <fullName evidence="11">Subtilisin-like serine protease</fullName>
    </submittedName>
</protein>
<dbReference type="InterPro" id="IPR036852">
    <property type="entry name" value="Peptidase_S8/S53_dom_sf"/>
</dbReference>
<keyword evidence="5 6" id="KW-0720">Serine protease</keyword>
<feature type="active site" description="Charge relay system" evidence="6">
    <location>
        <position position="150"/>
    </location>
</feature>
<organism evidence="11 12">
    <name type="scientific">Fusarium mexicanum</name>
    <dbReference type="NCBI Taxonomy" id="751941"/>
    <lineage>
        <taxon>Eukaryota</taxon>
        <taxon>Fungi</taxon>
        <taxon>Dikarya</taxon>
        <taxon>Ascomycota</taxon>
        <taxon>Pezizomycotina</taxon>
        <taxon>Sordariomycetes</taxon>
        <taxon>Hypocreomycetidae</taxon>
        <taxon>Hypocreales</taxon>
        <taxon>Nectriaceae</taxon>
        <taxon>Fusarium</taxon>
        <taxon>Fusarium fujikuroi species complex</taxon>
    </lineage>
</organism>
<dbReference type="Gene3D" id="3.30.70.80">
    <property type="entry name" value="Peptidase S8 propeptide/proteinase inhibitor I9"/>
    <property type="match status" value="1"/>
</dbReference>
<evidence type="ECO:0000256" key="2">
    <source>
        <dbReference type="ARBA" id="ARBA00022670"/>
    </source>
</evidence>
<evidence type="ECO:0000256" key="3">
    <source>
        <dbReference type="ARBA" id="ARBA00022729"/>
    </source>
</evidence>
<dbReference type="PROSITE" id="PS00137">
    <property type="entry name" value="SUBTILASE_HIS"/>
    <property type="match status" value="1"/>
</dbReference>
<evidence type="ECO:0000256" key="1">
    <source>
        <dbReference type="ARBA" id="ARBA00011073"/>
    </source>
</evidence>
<dbReference type="InterPro" id="IPR000209">
    <property type="entry name" value="Peptidase_S8/S53_dom"/>
</dbReference>
<name>A0A8H5MPA3_9HYPO</name>
<keyword evidence="4 6" id="KW-0378">Hydrolase</keyword>
<comment type="caution">
    <text evidence="11">The sequence shown here is derived from an EMBL/GenBank/DDBJ whole genome shotgun (WGS) entry which is preliminary data.</text>
</comment>
<evidence type="ECO:0000259" key="10">
    <source>
        <dbReference type="Pfam" id="PF05922"/>
    </source>
</evidence>
<dbReference type="InterPro" id="IPR015500">
    <property type="entry name" value="Peptidase_S8_subtilisin-rel"/>
</dbReference>
<dbReference type="GO" id="GO:0006508">
    <property type="term" value="P:proteolysis"/>
    <property type="evidence" value="ECO:0007669"/>
    <property type="project" value="UniProtKB-KW"/>
</dbReference>
<feature type="signal peptide" evidence="8">
    <location>
        <begin position="1"/>
        <end position="16"/>
    </location>
</feature>
<dbReference type="PROSITE" id="PS51892">
    <property type="entry name" value="SUBTILASE"/>
    <property type="match status" value="1"/>
</dbReference>
<dbReference type="PROSITE" id="PS00136">
    <property type="entry name" value="SUBTILASE_ASP"/>
    <property type="match status" value="1"/>
</dbReference>
<evidence type="ECO:0000259" key="9">
    <source>
        <dbReference type="Pfam" id="PF00082"/>
    </source>
</evidence>
<keyword evidence="12" id="KW-1185">Reference proteome</keyword>
<dbReference type="InterPro" id="IPR010259">
    <property type="entry name" value="S8pro/Inhibitor_I9"/>
</dbReference>
<dbReference type="InterPro" id="IPR023828">
    <property type="entry name" value="Peptidase_S8_Ser-AS"/>
</dbReference>